<dbReference type="AlphaFoldDB" id="A0A2A7S4R6"/>
<evidence type="ECO:0000313" key="1">
    <source>
        <dbReference type="EMBL" id="PEH38409.1"/>
    </source>
</evidence>
<gene>
    <name evidence="1" type="ORF">CRM94_28870</name>
</gene>
<sequence>MINRAMETLHANPWEACDAWLRLLSHAQALRNEWHALQQRGVDRDCDALNQIRVAVADAHDWRAFGEAWRQSWNAYAQSSAALWHDAAVWSMHAQRESANATRAWLSECQAAGLRDFSRLCGDASLFASWRDWFAQQQHAGTESALPDGPMTQPSGKQFAAAA</sequence>
<dbReference type="RefSeq" id="WP_052747403.1">
    <property type="nucleotide sequence ID" value="NZ_CADEPO010000002.1"/>
</dbReference>
<reference evidence="2" key="1">
    <citation type="submission" date="2017-09" db="EMBL/GenBank/DDBJ databases">
        <title>FDA dAtabase for Regulatory Grade micrObial Sequences (FDA-ARGOS): Supporting development and validation of Infectious Disease Dx tests.</title>
        <authorList>
            <person name="Minogue T."/>
            <person name="Wolcott M."/>
            <person name="Wasieloski L."/>
            <person name="Aguilar W."/>
            <person name="Moore D."/>
            <person name="Tallon L."/>
            <person name="Sadzewicz L."/>
            <person name="Ott S."/>
            <person name="Zhao X."/>
            <person name="Nagaraj S."/>
            <person name="Vavikolanu K."/>
            <person name="Aluvathingal J."/>
            <person name="Nadendla S."/>
            <person name="Sichtig H."/>
        </authorList>
    </citation>
    <scope>NUCLEOTIDE SEQUENCE [LARGE SCALE GENOMIC DNA]</scope>
    <source>
        <strain evidence="2">FDAARGOS_390</strain>
    </source>
</reference>
<dbReference type="GeneID" id="66457851"/>
<comment type="caution">
    <text evidence="1">The sequence shown here is derived from an EMBL/GenBank/DDBJ whole genome shotgun (WGS) entry which is preliminary data.</text>
</comment>
<accession>A0A2A7S4R6</accession>
<organism evidence="1 2">
    <name type="scientific">Burkholderia gladioli</name>
    <name type="common">Pseudomonas marginata</name>
    <name type="synonym">Phytomonas marginata</name>
    <dbReference type="NCBI Taxonomy" id="28095"/>
    <lineage>
        <taxon>Bacteria</taxon>
        <taxon>Pseudomonadati</taxon>
        <taxon>Pseudomonadota</taxon>
        <taxon>Betaproteobacteria</taxon>
        <taxon>Burkholderiales</taxon>
        <taxon>Burkholderiaceae</taxon>
        <taxon>Burkholderia</taxon>
    </lineage>
</organism>
<protein>
    <submittedName>
        <fullName evidence="1">Uncharacterized protein</fullName>
    </submittedName>
</protein>
<dbReference type="EMBL" id="PDDY01000004">
    <property type="protein sequence ID" value="PEH38409.1"/>
    <property type="molecule type" value="Genomic_DNA"/>
</dbReference>
<evidence type="ECO:0000313" key="2">
    <source>
        <dbReference type="Proteomes" id="UP000220629"/>
    </source>
</evidence>
<proteinExistence type="predicted"/>
<name>A0A2A7S4R6_BURGA</name>
<dbReference type="Proteomes" id="UP000220629">
    <property type="component" value="Unassembled WGS sequence"/>
</dbReference>